<evidence type="ECO:0000313" key="1">
    <source>
        <dbReference type="EMBL" id="SIS98990.1"/>
    </source>
</evidence>
<organism evidence="1 2">
    <name type="scientific">Kaistella chaponensis</name>
    <dbReference type="NCBI Taxonomy" id="713588"/>
    <lineage>
        <taxon>Bacteria</taxon>
        <taxon>Pseudomonadati</taxon>
        <taxon>Bacteroidota</taxon>
        <taxon>Flavobacteriia</taxon>
        <taxon>Flavobacteriales</taxon>
        <taxon>Weeksellaceae</taxon>
        <taxon>Chryseobacterium group</taxon>
        <taxon>Kaistella</taxon>
    </lineage>
</organism>
<dbReference type="EMBL" id="FTOI01000015">
    <property type="protein sequence ID" value="SIS98990.1"/>
    <property type="molecule type" value="Genomic_DNA"/>
</dbReference>
<protein>
    <submittedName>
        <fullName evidence="1">Uncharacterized protein</fullName>
    </submittedName>
</protein>
<dbReference type="OrthoDB" id="1363267at2"/>
<gene>
    <name evidence="1" type="ORF">SAMN05421789_11566</name>
</gene>
<name>A0A1N7NL48_9FLAO</name>
<dbReference type="Proteomes" id="UP000185839">
    <property type="component" value="Unassembled WGS sequence"/>
</dbReference>
<proteinExistence type="predicted"/>
<keyword evidence="2" id="KW-1185">Reference proteome</keyword>
<dbReference type="RefSeq" id="WP_076388247.1">
    <property type="nucleotide sequence ID" value="NZ_FTOI01000015.1"/>
</dbReference>
<reference evidence="2" key="1">
    <citation type="submission" date="2017-01" db="EMBL/GenBank/DDBJ databases">
        <authorList>
            <person name="Varghese N."/>
            <person name="Submissions S."/>
        </authorList>
    </citation>
    <scope>NUCLEOTIDE SEQUENCE [LARGE SCALE GENOMIC DNA]</scope>
    <source>
        <strain evidence="2">DSM 23145</strain>
    </source>
</reference>
<sequence>MKTPQKYLQRSEDEHPDVGNFVQWYILELNLKKKDISDAMKILPTTLNQYFKNRSMQFGILWRLSQAMKFNLVMAIGEKLNIPFETKVEKELRTELAEKVERIKELEMEVGIYKRLVER</sequence>
<accession>A0A1N7NL48</accession>
<evidence type="ECO:0000313" key="2">
    <source>
        <dbReference type="Proteomes" id="UP000185839"/>
    </source>
</evidence>
<dbReference type="AlphaFoldDB" id="A0A1N7NL48"/>